<keyword evidence="2" id="KW-0808">Transferase</keyword>
<dbReference type="Gene3D" id="3.40.50.150">
    <property type="entry name" value="Vaccinia Virus protein VP39"/>
    <property type="match status" value="1"/>
</dbReference>
<proteinExistence type="predicted"/>
<dbReference type="GO" id="GO:0008168">
    <property type="term" value="F:methyltransferase activity"/>
    <property type="evidence" value="ECO:0007669"/>
    <property type="project" value="UniProtKB-KW"/>
</dbReference>
<keyword evidence="3" id="KW-1185">Reference proteome</keyword>
<evidence type="ECO:0000313" key="3">
    <source>
        <dbReference type="Proteomes" id="UP000315759"/>
    </source>
</evidence>
<gene>
    <name evidence="2" type="ORF">D8S82_18845</name>
</gene>
<sequence>MNTESPYDFADPALVAAYPQQAARAVPGYHDVHTMVSVLLAERAPEDARVLVLGAGGGLETKALATAHPDWTFLAVDPSAAMLDLAMTTLGPLASRMSVHQGYVDDAPDGPFDAATALLLLHLIDRDERLRTLADVHRRLRPGAPLVVMHVSYPQGDPAERELWLGRHEAYLVASGVESIHVEKAGTMLREHMPALNPGEDRAVLEEAGFTGVTQFFSAFTFRGWIGYA</sequence>
<dbReference type="Proteomes" id="UP000315759">
    <property type="component" value="Unassembled WGS sequence"/>
</dbReference>
<dbReference type="GO" id="GO:0032259">
    <property type="term" value="P:methylation"/>
    <property type="evidence" value="ECO:0007669"/>
    <property type="project" value="UniProtKB-KW"/>
</dbReference>
<dbReference type="InterPro" id="IPR029063">
    <property type="entry name" value="SAM-dependent_MTases_sf"/>
</dbReference>
<feature type="domain" description="Methyltransferase" evidence="1">
    <location>
        <begin position="50"/>
        <end position="143"/>
    </location>
</feature>
<comment type="caution">
    <text evidence="2">The sequence shown here is derived from an EMBL/GenBank/DDBJ whole genome shotgun (WGS) entry which is preliminary data.</text>
</comment>
<dbReference type="RefSeq" id="WP_142553559.1">
    <property type="nucleotide sequence ID" value="NZ_VIFX01000024.1"/>
</dbReference>
<dbReference type="EMBL" id="VIFX01000024">
    <property type="protein sequence ID" value="TQR85056.1"/>
    <property type="molecule type" value="Genomic_DNA"/>
</dbReference>
<evidence type="ECO:0000259" key="1">
    <source>
        <dbReference type="Pfam" id="PF13649"/>
    </source>
</evidence>
<reference evidence="2 3" key="1">
    <citation type="submission" date="2018-10" db="EMBL/GenBank/DDBJ databases">
        <title>Draft genome of Mycobacterium hodleri strain B.</title>
        <authorList>
            <person name="Amande T.J."/>
            <person name="Mcgenity T.J."/>
        </authorList>
    </citation>
    <scope>NUCLEOTIDE SEQUENCE [LARGE SCALE GENOMIC DNA]</scope>
    <source>
        <strain evidence="2 3">B</strain>
    </source>
</reference>
<evidence type="ECO:0000313" key="2">
    <source>
        <dbReference type="EMBL" id="TQR85056.1"/>
    </source>
</evidence>
<dbReference type="Pfam" id="PF13649">
    <property type="entry name" value="Methyltransf_25"/>
    <property type="match status" value="1"/>
</dbReference>
<dbReference type="CDD" id="cd02440">
    <property type="entry name" value="AdoMet_MTases"/>
    <property type="match status" value="1"/>
</dbReference>
<dbReference type="SUPFAM" id="SSF53335">
    <property type="entry name" value="S-adenosyl-L-methionine-dependent methyltransferases"/>
    <property type="match status" value="1"/>
</dbReference>
<dbReference type="PANTHER" id="PTHR43464">
    <property type="entry name" value="METHYLTRANSFERASE"/>
    <property type="match status" value="1"/>
</dbReference>
<name>A0A544VYJ7_9MYCO</name>
<dbReference type="InterPro" id="IPR041698">
    <property type="entry name" value="Methyltransf_25"/>
</dbReference>
<organism evidence="2 3">
    <name type="scientific">Mycolicibacterium hodleri</name>
    <dbReference type="NCBI Taxonomy" id="49897"/>
    <lineage>
        <taxon>Bacteria</taxon>
        <taxon>Bacillati</taxon>
        <taxon>Actinomycetota</taxon>
        <taxon>Actinomycetes</taxon>
        <taxon>Mycobacteriales</taxon>
        <taxon>Mycobacteriaceae</taxon>
        <taxon>Mycolicibacterium</taxon>
    </lineage>
</organism>
<accession>A0A544VYJ7</accession>
<dbReference type="AlphaFoldDB" id="A0A544VYJ7"/>
<protein>
    <submittedName>
        <fullName evidence="2">Class I SAM-dependent methyltransferase</fullName>
    </submittedName>
</protein>
<keyword evidence="2" id="KW-0489">Methyltransferase</keyword>
<dbReference type="PANTHER" id="PTHR43464:SF58">
    <property type="entry name" value="BLR7975 PROTEIN"/>
    <property type="match status" value="1"/>
</dbReference>